<accession>A0A1Y1QUR8</accession>
<dbReference type="Pfam" id="PF09375">
    <property type="entry name" value="Peptidase_M75"/>
    <property type="match status" value="1"/>
</dbReference>
<dbReference type="InterPro" id="IPR018976">
    <property type="entry name" value="Imelysin-like"/>
</dbReference>
<dbReference type="InterPro" id="IPR038352">
    <property type="entry name" value="Imelysin_sf"/>
</dbReference>
<name>A0A1Y1QUR8_9GAMM</name>
<dbReference type="InterPro" id="IPR034984">
    <property type="entry name" value="Imelysin-like_IPPA"/>
</dbReference>
<dbReference type="GO" id="GO:0030313">
    <property type="term" value="C:cell envelope"/>
    <property type="evidence" value="ECO:0007669"/>
    <property type="project" value="UniProtKB-SubCell"/>
</dbReference>
<dbReference type="Gene3D" id="1.20.1420.20">
    <property type="entry name" value="M75 peptidase, HXXE motif"/>
    <property type="match status" value="1"/>
</dbReference>
<evidence type="ECO:0000313" key="6">
    <source>
        <dbReference type="Proteomes" id="UP000192491"/>
    </source>
</evidence>
<dbReference type="EMBL" id="MTEJ01000031">
    <property type="protein sequence ID" value="OQX14324.1"/>
    <property type="molecule type" value="Genomic_DNA"/>
</dbReference>
<keyword evidence="2 3" id="KW-0732">Signal</keyword>
<comment type="subcellular location">
    <subcellularLocation>
        <location evidence="1">Cell envelope</location>
    </subcellularLocation>
</comment>
<sequence length="371" mass="40436">MFKQLILLLCLAPTTLWAQAVTPLPDSGGLLVSITEKAIQPLYRELDKAGEALAQQSKVFCSNPDQANFTAVRQAWVETLLAWQRTDALLFGPAVENQRDFNVHFTPPKKLVIQKHLNASTALTPDTIAQTGVGGRGLPALEWLLFDREQPIDAQLKTFQQDTGKRRCAYVQAASELLQGDLHEIAQAWADEGDSYAKAFKTAAQGNAHLANTQQALDTLVGKIYQSSEKIAKNRLGNPLGKGLVSSGANHDTVQNQSNAYQLEAWRSGYAIQSVRANMQGLQRLLVDGGILAQLKTQTANQALAEQLTTAIEAFLKLPVPETDPFELISQGKGAALDDYYQRAEGIRSLIRTQLAPAMGVQLGFNDNDGD</sequence>
<evidence type="ECO:0000256" key="3">
    <source>
        <dbReference type="SAM" id="SignalP"/>
    </source>
</evidence>
<organism evidence="5 6">
    <name type="scientific">Thiothrix lacustris</name>
    <dbReference type="NCBI Taxonomy" id="525917"/>
    <lineage>
        <taxon>Bacteria</taxon>
        <taxon>Pseudomonadati</taxon>
        <taxon>Pseudomonadota</taxon>
        <taxon>Gammaproteobacteria</taxon>
        <taxon>Thiotrichales</taxon>
        <taxon>Thiotrichaceae</taxon>
        <taxon>Thiothrix</taxon>
    </lineage>
</organism>
<feature type="domain" description="Imelysin-like" evidence="4">
    <location>
        <begin position="39"/>
        <end position="317"/>
    </location>
</feature>
<comment type="caution">
    <text evidence="5">The sequence shown here is derived from an EMBL/GenBank/DDBJ whole genome shotgun (WGS) entry which is preliminary data.</text>
</comment>
<protein>
    <recommendedName>
        <fullName evidence="4">Imelysin-like domain-containing protein</fullName>
    </recommendedName>
</protein>
<feature type="chain" id="PRO_5012643626" description="Imelysin-like domain-containing protein" evidence="3">
    <location>
        <begin position="21"/>
        <end position="371"/>
    </location>
</feature>
<reference evidence="5 6" key="1">
    <citation type="submission" date="2017-01" db="EMBL/GenBank/DDBJ databases">
        <title>Novel large sulfur bacteria in the metagenomes of groundwater-fed chemosynthetic microbial mats in the Lake Huron basin.</title>
        <authorList>
            <person name="Sharrar A.M."/>
            <person name="Flood B.E."/>
            <person name="Bailey J.V."/>
            <person name="Jones D.S."/>
            <person name="Biddanda B."/>
            <person name="Ruberg S.A."/>
            <person name="Marcus D.N."/>
            <person name="Dick G.J."/>
        </authorList>
    </citation>
    <scope>NUCLEOTIDE SEQUENCE [LARGE SCALE GENOMIC DNA]</scope>
    <source>
        <strain evidence="5">A8</strain>
    </source>
</reference>
<feature type="signal peptide" evidence="3">
    <location>
        <begin position="1"/>
        <end position="20"/>
    </location>
</feature>
<evidence type="ECO:0000259" key="4">
    <source>
        <dbReference type="Pfam" id="PF09375"/>
    </source>
</evidence>
<evidence type="ECO:0000313" key="5">
    <source>
        <dbReference type="EMBL" id="OQX14324.1"/>
    </source>
</evidence>
<dbReference type="CDD" id="cd14659">
    <property type="entry name" value="Imelysin-like_IPPA"/>
    <property type="match status" value="1"/>
</dbReference>
<proteinExistence type="predicted"/>
<dbReference type="AlphaFoldDB" id="A0A1Y1QUR8"/>
<evidence type="ECO:0000256" key="2">
    <source>
        <dbReference type="ARBA" id="ARBA00022729"/>
    </source>
</evidence>
<gene>
    <name evidence="5" type="ORF">BWK73_09760</name>
</gene>
<dbReference type="Proteomes" id="UP000192491">
    <property type="component" value="Unassembled WGS sequence"/>
</dbReference>
<evidence type="ECO:0000256" key="1">
    <source>
        <dbReference type="ARBA" id="ARBA00004196"/>
    </source>
</evidence>